<comment type="caution">
    <text evidence="1">The sequence shown here is derived from an EMBL/GenBank/DDBJ whole genome shotgun (WGS) entry which is preliminary data.</text>
</comment>
<dbReference type="RefSeq" id="WP_058532684.1">
    <property type="nucleotide sequence ID" value="NZ_CAAAIN010000004.1"/>
</dbReference>
<gene>
    <name evidence="1" type="ORF">Lrub_2735</name>
</gene>
<reference evidence="1 2" key="1">
    <citation type="submission" date="2015-11" db="EMBL/GenBank/DDBJ databases">
        <title>Genomic analysis of 38 Legionella species identifies large and diverse effector repertoires.</title>
        <authorList>
            <person name="Burstein D."/>
            <person name="Amaro F."/>
            <person name="Zusman T."/>
            <person name="Lifshitz Z."/>
            <person name="Cohen O."/>
            <person name="Gilbert J.A."/>
            <person name="Pupko T."/>
            <person name="Shuman H.A."/>
            <person name="Segal G."/>
        </authorList>
    </citation>
    <scope>NUCLEOTIDE SEQUENCE [LARGE SCALE GENOMIC DNA]</scope>
    <source>
        <strain evidence="1 2">WA-270A-C2</strain>
    </source>
</reference>
<sequence>MPDLSSLGSTVNHKEWKDDIFSWWKKEKHPTLTGRFFPSYQTSLLDKSITELSSLLTTQERHLIEKKLAALQLLRTQILNWQHMHTINKLPSHRHRVIKELLKKVDKEIQTTEDGRVNKAEAKPNPLRLTQSLDREQPVLSFPSSGETLYSWWKKHSQLHWLTWRSDATKELDKAIRWYSNSIIIDQQQALQQILHAIDVWLYARNGLSSRQSRVLELKSRIEETLTSLQGVDEEREAKAFSFNCHE</sequence>
<organism evidence="1 2">
    <name type="scientific">Legionella rubrilucens</name>
    <dbReference type="NCBI Taxonomy" id="458"/>
    <lineage>
        <taxon>Bacteria</taxon>
        <taxon>Pseudomonadati</taxon>
        <taxon>Pseudomonadota</taxon>
        <taxon>Gammaproteobacteria</taxon>
        <taxon>Legionellales</taxon>
        <taxon>Legionellaceae</taxon>
        <taxon>Legionella</taxon>
    </lineage>
</organism>
<protein>
    <submittedName>
        <fullName evidence="1">Uncharacterized protein</fullName>
    </submittedName>
</protein>
<proteinExistence type="predicted"/>
<evidence type="ECO:0000313" key="2">
    <source>
        <dbReference type="Proteomes" id="UP000054608"/>
    </source>
</evidence>
<keyword evidence="2" id="KW-1185">Reference proteome</keyword>
<dbReference type="AlphaFoldDB" id="A0A0W0XNH0"/>
<evidence type="ECO:0000313" key="1">
    <source>
        <dbReference type="EMBL" id="KTD45938.1"/>
    </source>
</evidence>
<name>A0A0W0XNH0_9GAMM</name>
<dbReference type="Proteomes" id="UP000054608">
    <property type="component" value="Unassembled WGS sequence"/>
</dbReference>
<dbReference type="OrthoDB" id="5647895at2"/>
<dbReference type="PATRIC" id="fig|458.5.peg.2854"/>
<dbReference type="EMBL" id="LNYT01000022">
    <property type="protein sequence ID" value="KTD45938.1"/>
    <property type="molecule type" value="Genomic_DNA"/>
</dbReference>
<dbReference type="STRING" id="458.Lrub_2735"/>
<accession>A0A0W0XNH0</accession>